<evidence type="ECO:0000256" key="1">
    <source>
        <dbReference type="SAM" id="MobiDB-lite"/>
    </source>
</evidence>
<comment type="caution">
    <text evidence="3">The sequence shown here is derived from an EMBL/GenBank/DDBJ whole genome shotgun (WGS) entry which is preliminary data.</text>
</comment>
<dbReference type="EMBL" id="ANJA01001739">
    <property type="protein sequence ID" value="ETO74884.1"/>
    <property type="molecule type" value="Genomic_DNA"/>
</dbReference>
<evidence type="ECO:0000313" key="3">
    <source>
        <dbReference type="EMBL" id="ETO74884.1"/>
    </source>
</evidence>
<evidence type="ECO:0000313" key="4">
    <source>
        <dbReference type="Proteomes" id="UP000028582"/>
    </source>
</evidence>
<dbReference type="SMART" id="SM01187">
    <property type="entry name" value="Elicitin"/>
    <property type="match status" value="2"/>
</dbReference>
<keyword evidence="2" id="KW-0732">Signal</keyword>
<accession>A0A081A7M3</accession>
<reference evidence="3 4" key="1">
    <citation type="submission" date="2013-11" db="EMBL/GenBank/DDBJ databases">
        <title>The Genome Sequence of Phytophthora parasitica P1976.</title>
        <authorList>
            <consortium name="The Broad Institute Genomics Platform"/>
            <person name="Russ C."/>
            <person name="Tyler B."/>
            <person name="Panabieres F."/>
            <person name="Shan W."/>
            <person name="Tripathy S."/>
            <person name="Grunwald N."/>
            <person name="Machado M."/>
            <person name="Johnson C.S."/>
            <person name="Walker B."/>
            <person name="Young S."/>
            <person name="Zeng Q."/>
            <person name="Gargeya S."/>
            <person name="Fitzgerald M."/>
            <person name="Haas B."/>
            <person name="Abouelleil A."/>
            <person name="Allen A.W."/>
            <person name="Alvarado L."/>
            <person name="Arachchi H.M."/>
            <person name="Berlin A.M."/>
            <person name="Chapman S.B."/>
            <person name="Gainer-Dewar J."/>
            <person name="Goldberg J."/>
            <person name="Griggs A."/>
            <person name="Gujja S."/>
            <person name="Hansen M."/>
            <person name="Howarth C."/>
            <person name="Imamovic A."/>
            <person name="Ireland A."/>
            <person name="Larimer J."/>
            <person name="McCowan C."/>
            <person name="Murphy C."/>
            <person name="Pearson M."/>
            <person name="Poon T.W."/>
            <person name="Priest M."/>
            <person name="Roberts A."/>
            <person name="Saif S."/>
            <person name="Shea T."/>
            <person name="Sisk P."/>
            <person name="Sykes S."/>
            <person name="Wortman J."/>
            <person name="Nusbaum C."/>
            <person name="Birren B."/>
        </authorList>
    </citation>
    <scope>NUCLEOTIDE SEQUENCE [LARGE SCALE GENOMIC DNA]</scope>
    <source>
        <strain evidence="3 4">P1976</strain>
    </source>
</reference>
<feature type="chain" id="PRO_5001753792" description="Elicitin" evidence="2">
    <location>
        <begin position="19"/>
        <end position="310"/>
    </location>
</feature>
<dbReference type="Proteomes" id="UP000028582">
    <property type="component" value="Unassembled WGS sequence"/>
</dbReference>
<organism evidence="3 4">
    <name type="scientific">Phytophthora nicotianae P1976</name>
    <dbReference type="NCBI Taxonomy" id="1317066"/>
    <lineage>
        <taxon>Eukaryota</taxon>
        <taxon>Sar</taxon>
        <taxon>Stramenopiles</taxon>
        <taxon>Oomycota</taxon>
        <taxon>Peronosporomycetes</taxon>
        <taxon>Peronosporales</taxon>
        <taxon>Peronosporaceae</taxon>
        <taxon>Phytophthora</taxon>
    </lineage>
</organism>
<dbReference type="AlphaFoldDB" id="A0A081A7M3"/>
<feature type="region of interest" description="Disordered" evidence="1">
    <location>
        <begin position="251"/>
        <end position="288"/>
    </location>
</feature>
<dbReference type="InterPro" id="IPR002200">
    <property type="entry name" value="Elicitin"/>
</dbReference>
<evidence type="ECO:0000256" key="2">
    <source>
        <dbReference type="SAM" id="SignalP"/>
    </source>
</evidence>
<feature type="compositionally biased region" description="Polar residues" evidence="1">
    <location>
        <begin position="258"/>
        <end position="285"/>
    </location>
</feature>
<evidence type="ECO:0008006" key="5">
    <source>
        <dbReference type="Google" id="ProtNLM"/>
    </source>
</evidence>
<feature type="signal peptide" evidence="2">
    <location>
        <begin position="1"/>
        <end position="18"/>
    </location>
</feature>
<dbReference type="GO" id="GO:0005576">
    <property type="term" value="C:extracellular region"/>
    <property type="evidence" value="ECO:0007669"/>
    <property type="project" value="InterPro"/>
</dbReference>
<dbReference type="OrthoDB" id="129376at2759"/>
<protein>
    <recommendedName>
        <fullName evidence="5">Elicitin</fullName>
    </recommendedName>
</protein>
<proteinExistence type="predicted"/>
<sequence>MIAALLLSCALLFWTGEAAECTDAQTVSAASTWAEAAENSACAPYLTQTNPVLVNAPCTATDCVAVVEGVARDLPDCTVSGINIKIEVQNALTACNGGDTRDAGSLVEATDAPSTSSSSSTLTPAATTISMDSYCDTSEIIRMWNLYVATATGEECESDSVYNPGNIDIIAQCNSKCTEAIKTLANELPDCFYDFEYINKKQYVMNQLDGCDGGATSVSISLLPDNAVNYSSAASGFGSAAGFSSSSGSNAPMAGDSASGSEQLNSGDNQSDNTLDSSNVASGSNAAPPRDRNILPWVSLTAAIIVAFLN</sequence>
<gene>
    <name evidence="3" type="ORF">F444_09454</name>
</gene>
<name>A0A081A7M3_PHYNI</name>